<evidence type="ECO:0000313" key="2">
    <source>
        <dbReference type="EMBL" id="MFD0984329.1"/>
    </source>
</evidence>
<evidence type="ECO:0008006" key="4">
    <source>
        <dbReference type="Google" id="ProtNLM"/>
    </source>
</evidence>
<dbReference type="EMBL" id="JBHTIZ010000021">
    <property type="protein sequence ID" value="MFD0984329.1"/>
    <property type="molecule type" value="Genomic_DNA"/>
</dbReference>
<evidence type="ECO:0000256" key="1">
    <source>
        <dbReference type="SAM" id="Phobius"/>
    </source>
</evidence>
<organism evidence="2 3">
    <name type="scientific">Flavobacterium myungsuense</name>
    <dbReference type="NCBI Taxonomy" id="651823"/>
    <lineage>
        <taxon>Bacteria</taxon>
        <taxon>Pseudomonadati</taxon>
        <taxon>Bacteroidota</taxon>
        <taxon>Flavobacteriia</taxon>
        <taxon>Flavobacteriales</taxon>
        <taxon>Flavobacteriaceae</taxon>
        <taxon>Flavobacterium</taxon>
    </lineage>
</organism>
<evidence type="ECO:0000313" key="3">
    <source>
        <dbReference type="Proteomes" id="UP001597051"/>
    </source>
</evidence>
<protein>
    <recommendedName>
        <fullName evidence="4">ABC transporter</fullName>
    </recommendedName>
</protein>
<sequence length="140" mass="16729">MYKTKLERNEIVNALLRTLFVFPAFVFIVYPTRSNLILFFCLIILFSLLGLYIFLRGLKTFFVSKEYLIIHRPFLSREIFHTNQIQKVLFFYEGRYKYKVMKVVYNNSDNEFSFMYSNSKLNEFVKKLKGVGIDTENLIG</sequence>
<feature type="transmembrane region" description="Helical" evidence="1">
    <location>
        <begin position="12"/>
        <end position="30"/>
    </location>
</feature>
<accession>A0ABW3J2J5</accession>
<dbReference type="Proteomes" id="UP001597051">
    <property type="component" value="Unassembled WGS sequence"/>
</dbReference>
<gene>
    <name evidence="2" type="ORF">ACFQ0S_07550</name>
</gene>
<keyword evidence="1" id="KW-1133">Transmembrane helix</keyword>
<reference evidence="3" key="1">
    <citation type="journal article" date="2019" name="Int. J. Syst. Evol. Microbiol.">
        <title>The Global Catalogue of Microorganisms (GCM) 10K type strain sequencing project: providing services to taxonomists for standard genome sequencing and annotation.</title>
        <authorList>
            <consortium name="The Broad Institute Genomics Platform"/>
            <consortium name="The Broad Institute Genome Sequencing Center for Infectious Disease"/>
            <person name="Wu L."/>
            <person name="Ma J."/>
        </authorList>
    </citation>
    <scope>NUCLEOTIDE SEQUENCE [LARGE SCALE GENOMIC DNA]</scope>
    <source>
        <strain evidence="3">CECT 7649</strain>
    </source>
</reference>
<keyword evidence="1" id="KW-0812">Transmembrane</keyword>
<keyword evidence="1" id="KW-0472">Membrane</keyword>
<feature type="transmembrane region" description="Helical" evidence="1">
    <location>
        <begin position="36"/>
        <end position="55"/>
    </location>
</feature>
<keyword evidence="3" id="KW-1185">Reference proteome</keyword>
<name>A0ABW3J2J5_9FLAO</name>
<comment type="caution">
    <text evidence="2">The sequence shown here is derived from an EMBL/GenBank/DDBJ whole genome shotgun (WGS) entry which is preliminary data.</text>
</comment>
<dbReference type="RefSeq" id="WP_379753286.1">
    <property type="nucleotide sequence ID" value="NZ_JBHSYB010000006.1"/>
</dbReference>
<proteinExistence type="predicted"/>